<dbReference type="PROSITE" id="PS51201">
    <property type="entry name" value="RCK_N"/>
    <property type="match status" value="2"/>
</dbReference>
<dbReference type="PRINTS" id="PR00335">
    <property type="entry name" value="KUPTAKETRKA"/>
</dbReference>
<evidence type="ECO:0000313" key="9">
    <source>
        <dbReference type="EMBL" id="RGB93119.1"/>
    </source>
</evidence>
<dbReference type="GO" id="GO:0005886">
    <property type="term" value="C:plasma membrane"/>
    <property type="evidence" value="ECO:0007669"/>
    <property type="project" value="InterPro"/>
</dbReference>
<proteinExistence type="predicted"/>
<organism evidence="9 10">
    <name type="scientific">Faecalibacterium prausnitzii</name>
    <dbReference type="NCBI Taxonomy" id="853"/>
    <lineage>
        <taxon>Bacteria</taxon>
        <taxon>Bacillati</taxon>
        <taxon>Bacillota</taxon>
        <taxon>Clostridia</taxon>
        <taxon>Eubacteriales</taxon>
        <taxon>Oscillospiraceae</taxon>
        <taxon>Faecalibacterium</taxon>
    </lineage>
</organism>
<evidence type="ECO:0000256" key="2">
    <source>
        <dbReference type="ARBA" id="ARBA00022448"/>
    </source>
</evidence>
<keyword evidence="5" id="KW-0520">NAD</keyword>
<dbReference type="PANTHER" id="PTHR43833:SF5">
    <property type="entry name" value="TRK SYSTEM POTASSIUM UPTAKE PROTEIN TRKA"/>
    <property type="match status" value="1"/>
</dbReference>
<keyword evidence="4" id="KW-0630">Potassium</keyword>
<dbReference type="InterPro" id="IPR003148">
    <property type="entry name" value="RCK_N"/>
</dbReference>
<dbReference type="InterPro" id="IPR006141">
    <property type="entry name" value="Intein_N"/>
</dbReference>
<sequence length="472" mass="52102">MWYNLLNSAQTAQEKRKGYSMKIVLVGGGKVGTALARQLSEEGHNVTVIDTNKARVEHIGESYDVMSILGNGSSITTLSEAGVEEADVFIAVTGSDELNLLCCMFAKKAGHCHAIARVRNPSYSHELDFIKKQIGISAIINPEMAAAKEISHLLRFPGASKIDTFAGGRVRLIKFALTEQQGLDGVAIREIPARLKSDILVCAVERDGGVIIPNGNFVLQNGDQVTFLATQEKAHEFFQRINMPVRPVRNALIVGGGAIAYYLSQELLENHVRVRIVERDPARCNVLAESLPEAQILNEDGSNRDFLLSEGLESTEAFVALTNIDEENVLLTLFAKKHSRGKLVTKINRLEFDDILAGLDLGSIVYPKYMTCDYIVQYVRALQNEAGNNIKTLYRILDDRVEALEFTVHEESRATGVPLSQLHLKKNLLLCCITRGNHILIPRGGDQIQVGDNVIVVTLEHGLHDLRDIVEE</sequence>
<dbReference type="NCBIfam" id="NF007039">
    <property type="entry name" value="PRK09496.3-2"/>
    <property type="match status" value="1"/>
</dbReference>
<dbReference type="NCBIfam" id="NF007031">
    <property type="entry name" value="PRK09496.1-2"/>
    <property type="match status" value="1"/>
</dbReference>
<evidence type="ECO:0000256" key="6">
    <source>
        <dbReference type="ARBA" id="ARBA00023065"/>
    </source>
</evidence>
<comment type="caution">
    <text evidence="9">The sequence shown here is derived from an EMBL/GenBank/DDBJ whole genome shotgun (WGS) entry which is preliminary data.</text>
</comment>
<dbReference type="PROSITE" id="PS51202">
    <property type="entry name" value="RCK_C"/>
    <property type="match status" value="2"/>
</dbReference>
<dbReference type="AlphaFoldDB" id="A0A3E2UA80"/>
<dbReference type="InterPro" id="IPR050721">
    <property type="entry name" value="Trk_Ktr_HKT_K-transport"/>
</dbReference>
<dbReference type="InterPro" id="IPR006036">
    <property type="entry name" value="K_uptake_TrkA"/>
</dbReference>
<feature type="domain" description="RCK C-terminal" evidence="8">
    <location>
        <begin position="160"/>
        <end position="243"/>
    </location>
</feature>
<dbReference type="GO" id="GO:0016539">
    <property type="term" value="P:intein-mediated protein splicing"/>
    <property type="evidence" value="ECO:0007669"/>
    <property type="project" value="InterPro"/>
</dbReference>
<evidence type="ECO:0000256" key="1">
    <source>
        <dbReference type="ARBA" id="ARBA00017378"/>
    </source>
</evidence>
<dbReference type="NCBIfam" id="NF007033">
    <property type="entry name" value="PRK09496.1-5"/>
    <property type="match status" value="1"/>
</dbReference>
<dbReference type="SUPFAM" id="SSF51735">
    <property type="entry name" value="NAD(P)-binding Rossmann-fold domains"/>
    <property type="match status" value="2"/>
</dbReference>
<dbReference type="Gene3D" id="3.30.70.1450">
    <property type="entry name" value="Regulator of K+ conductance, C-terminal domain"/>
    <property type="match status" value="2"/>
</dbReference>
<keyword evidence="6" id="KW-0406">Ion transport</keyword>
<evidence type="ECO:0000259" key="7">
    <source>
        <dbReference type="PROSITE" id="PS51201"/>
    </source>
</evidence>
<evidence type="ECO:0000259" key="8">
    <source>
        <dbReference type="PROSITE" id="PS51202"/>
    </source>
</evidence>
<evidence type="ECO:0000256" key="5">
    <source>
        <dbReference type="ARBA" id="ARBA00023027"/>
    </source>
</evidence>
<feature type="domain" description="RCK C-terminal" evidence="8">
    <location>
        <begin position="391"/>
        <end position="472"/>
    </location>
</feature>
<keyword evidence="3" id="KW-0633">Potassium transport</keyword>
<dbReference type="SUPFAM" id="SSF116726">
    <property type="entry name" value="TrkA C-terminal domain-like"/>
    <property type="match status" value="2"/>
</dbReference>
<dbReference type="InterPro" id="IPR036721">
    <property type="entry name" value="RCK_C_sf"/>
</dbReference>
<evidence type="ECO:0000256" key="3">
    <source>
        <dbReference type="ARBA" id="ARBA00022538"/>
    </source>
</evidence>
<dbReference type="GO" id="GO:0015079">
    <property type="term" value="F:potassium ion transmembrane transporter activity"/>
    <property type="evidence" value="ECO:0007669"/>
    <property type="project" value="InterPro"/>
</dbReference>
<accession>A0A3E2UA80</accession>
<evidence type="ECO:0000313" key="10">
    <source>
        <dbReference type="Proteomes" id="UP000260991"/>
    </source>
</evidence>
<keyword evidence="2" id="KW-0813">Transport</keyword>
<dbReference type="InterPro" id="IPR006037">
    <property type="entry name" value="RCK_C"/>
</dbReference>
<protein>
    <recommendedName>
        <fullName evidence="1">Trk system potassium uptake protein TrkA</fullName>
    </recommendedName>
</protein>
<dbReference type="Pfam" id="PF02254">
    <property type="entry name" value="TrkA_N"/>
    <property type="match status" value="2"/>
</dbReference>
<dbReference type="PROSITE" id="PS50817">
    <property type="entry name" value="INTEIN_N_TER"/>
    <property type="match status" value="1"/>
</dbReference>
<feature type="domain" description="RCK N-terminal" evidence="7">
    <location>
        <begin position="248"/>
        <end position="364"/>
    </location>
</feature>
<dbReference type="InterPro" id="IPR036291">
    <property type="entry name" value="NAD(P)-bd_dom_sf"/>
</dbReference>
<gene>
    <name evidence="9" type="primary">trkA</name>
    <name evidence="9" type="ORF">DWZ46_01880</name>
</gene>
<dbReference type="Pfam" id="PF02080">
    <property type="entry name" value="TrkA_C"/>
    <property type="match status" value="2"/>
</dbReference>
<feature type="domain" description="RCK N-terminal" evidence="7">
    <location>
        <begin position="20"/>
        <end position="140"/>
    </location>
</feature>
<dbReference type="Proteomes" id="UP000260991">
    <property type="component" value="Unassembled WGS sequence"/>
</dbReference>
<dbReference type="Gene3D" id="3.40.50.720">
    <property type="entry name" value="NAD(P)-binding Rossmann-like Domain"/>
    <property type="match status" value="2"/>
</dbReference>
<dbReference type="PANTHER" id="PTHR43833">
    <property type="entry name" value="POTASSIUM CHANNEL PROTEIN 2-RELATED-RELATED"/>
    <property type="match status" value="1"/>
</dbReference>
<reference evidence="9 10" key="1">
    <citation type="submission" date="2018-08" db="EMBL/GenBank/DDBJ databases">
        <title>A genome reference for cultivated species of the human gut microbiota.</title>
        <authorList>
            <person name="Zou Y."/>
            <person name="Xue W."/>
            <person name="Luo G."/>
        </authorList>
    </citation>
    <scope>NUCLEOTIDE SEQUENCE [LARGE SCALE GENOMIC DNA]</scope>
    <source>
        <strain evidence="9 10">AF32-8AC</strain>
    </source>
</reference>
<name>A0A3E2UA80_9FIRM</name>
<evidence type="ECO:0000256" key="4">
    <source>
        <dbReference type="ARBA" id="ARBA00022958"/>
    </source>
</evidence>
<dbReference type="EMBL" id="QVER01000002">
    <property type="protein sequence ID" value="RGB93119.1"/>
    <property type="molecule type" value="Genomic_DNA"/>
</dbReference>